<reference evidence="2" key="1">
    <citation type="submission" date="2022-11" db="UniProtKB">
        <authorList>
            <consortium name="WormBaseParasite"/>
        </authorList>
    </citation>
    <scope>IDENTIFICATION</scope>
</reference>
<proteinExistence type="predicted"/>
<name>A0AC34G9V8_9BILA</name>
<dbReference type="WBParaSite" id="ES5_v2.g26361.t1">
    <property type="protein sequence ID" value="ES5_v2.g26361.t1"/>
    <property type="gene ID" value="ES5_v2.g26361"/>
</dbReference>
<evidence type="ECO:0000313" key="1">
    <source>
        <dbReference type="Proteomes" id="UP000887579"/>
    </source>
</evidence>
<protein>
    <submittedName>
        <fullName evidence="2">ABC transporter domain-containing protein</fullName>
    </submittedName>
</protein>
<accession>A0AC34G9V8</accession>
<organism evidence="1 2">
    <name type="scientific">Panagrolaimus sp. ES5</name>
    <dbReference type="NCBI Taxonomy" id="591445"/>
    <lineage>
        <taxon>Eukaryota</taxon>
        <taxon>Metazoa</taxon>
        <taxon>Ecdysozoa</taxon>
        <taxon>Nematoda</taxon>
        <taxon>Chromadorea</taxon>
        <taxon>Rhabditida</taxon>
        <taxon>Tylenchina</taxon>
        <taxon>Panagrolaimomorpha</taxon>
        <taxon>Panagrolaimoidea</taxon>
        <taxon>Panagrolaimidae</taxon>
        <taxon>Panagrolaimus</taxon>
    </lineage>
</organism>
<sequence length="201" mass="22247">MFDMINEKPKINAMDQNGQKLPINGNIDLKNITFSYPNGSTKHLTLNNLSLSVLQGKNIALVGPSGSGKSTVVQLMERFYDIFSGAISIDKIDIRHLNVPWLRNASSVVGQEPTLFNLKIMENISYGMKDVSMEKIIEASKLANIHDFIESLPEKYETNIGNKGTQLSGGQRQRIAIARAIIRDPKILLLDEATSGNFLNS</sequence>
<dbReference type="Proteomes" id="UP000887579">
    <property type="component" value="Unplaced"/>
</dbReference>
<evidence type="ECO:0000313" key="2">
    <source>
        <dbReference type="WBParaSite" id="ES5_v2.g26361.t1"/>
    </source>
</evidence>